<sequence>MEGKENISDYRSKLDKTLLSPDLTNYEMIHTLVKNQMLQSLDGQLEEYTEDVVEKRSKDMSNFLSMLRSASVNNVESSKSSEEPNSGWKIKQDTDEFRVMYREGPEGTPFIHYLSKAMWMGPLMFVYAFHASLTSTRNDADIYIPNCLEERMKVSWPLSSREALVHYFAFEYFQDGLIVVLLNSISDSETIDRSTHGFTRDGIPDAEDVVRIDVVGGFALQKVTADRSYFRTIANMDIKLDFIPPAFMNFISRQLVDLENLQEIASVSKGDGKFREALKDPLYTRIHEALYSQITPLASPALENPKSTSIMPEEQRMEAFEYNSAKENNEVDEIEQFEEKDTEETESLDKGTQKSFDNITNEITEEVRNSDEVEQTFRTTHDITEHFGPEIKNKVGLSPKVQQALGTLETAISILREHNRNPGKDQSDVKKGHLTNFEEEAGEESISLEADQIRRKNEACGESIKIGLTETAHESNNSSENHGSRNKGSNSYTRETNQSKIAPASPDEGFSSPSHIKHIDSHSSVKQITVSKVYENMTENYSLNADANSGNGDRVTKRKNKNRGFAA</sequence>
<dbReference type="SUPFAM" id="SSF55961">
    <property type="entry name" value="Bet v1-like"/>
    <property type="match status" value="1"/>
</dbReference>
<dbReference type="EMBL" id="JABTTQ020000010">
    <property type="protein sequence ID" value="KAK6147379.1"/>
    <property type="molecule type" value="Genomic_DNA"/>
</dbReference>
<accession>A0ABR0WMN9</accession>
<name>A0ABR0WMN9_REHGL</name>
<feature type="region of interest" description="Disordered" evidence="1">
    <location>
        <begin position="470"/>
        <end position="525"/>
    </location>
</feature>
<evidence type="ECO:0000313" key="2">
    <source>
        <dbReference type="EMBL" id="KAK6147379.1"/>
    </source>
</evidence>
<feature type="compositionally biased region" description="Polar residues" evidence="1">
    <location>
        <begin position="541"/>
        <end position="551"/>
    </location>
</feature>
<protein>
    <submittedName>
        <fullName evidence="2">Uncharacterized protein</fullName>
    </submittedName>
</protein>
<dbReference type="PANTHER" id="PTHR34560:SF1">
    <property type="entry name" value="START DOMAIN-CONTAINING PROTEIN"/>
    <property type="match status" value="1"/>
</dbReference>
<feature type="region of interest" description="Disordered" evidence="1">
    <location>
        <begin position="541"/>
        <end position="567"/>
    </location>
</feature>
<feature type="compositionally biased region" description="Basic residues" evidence="1">
    <location>
        <begin position="556"/>
        <end position="567"/>
    </location>
</feature>
<feature type="compositionally biased region" description="Polar residues" evidence="1">
    <location>
        <begin position="486"/>
        <end position="500"/>
    </location>
</feature>
<keyword evidence="3" id="KW-1185">Reference proteome</keyword>
<reference evidence="2 3" key="1">
    <citation type="journal article" date="2021" name="Comput. Struct. Biotechnol. J.">
        <title>De novo genome assembly of the potent medicinal plant Rehmannia glutinosa using nanopore technology.</title>
        <authorList>
            <person name="Ma L."/>
            <person name="Dong C."/>
            <person name="Song C."/>
            <person name="Wang X."/>
            <person name="Zheng X."/>
            <person name="Niu Y."/>
            <person name="Chen S."/>
            <person name="Feng W."/>
        </authorList>
    </citation>
    <scope>NUCLEOTIDE SEQUENCE [LARGE SCALE GENOMIC DNA]</scope>
    <source>
        <strain evidence="2">DH-2019</strain>
    </source>
</reference>
<dbReference type="Proteomes" id="UP001318860">
    <property type="component" value="Unassembled WGS sequence"/>
</dbReference>
<dbReference type="PANTHER" id="PTHR34560">
    <property type="entry name" value="POLYKETIDE CYCLASE/DEHYDRASE/LIPID TRANSPORT SUPERFAMILY PROTEIN"/>
    <property type="match status" value="1"/>
</dbReference>
<evidence type="ECO:0000256" key="1">
    <source>
        <dbReference type="SAM" id="MobiDB-lite"/>
    </source>
</evidence>
<dbReference type="InterPro" id="IPR023393">
    <property type="entry name" value="START-like_dom_sf"/>
</dbReference>
<comment type="caution">
    <text evidence="2">The sequence shown here is derived from an EMBL/GenBank/DDBJ whole genome shotgun (WGS) entry which is preliminary data.</text>
</comment>
<organism evidence="2 3">
    <name type="scientific">Rehmannia glutinosa</name>
    <name type="common">Chinese foxglove</name>
    <dbReference type="NCBI Taxonomy" id="99300"/>
    <lineage>
        <taxon>Eukaryota</taxon>
        <taxon>Viridiplantae</taxon>
        <taxon>Streptophyta</taxon>
        <taxon>Embryophyta</taxon>
        <taxon>Tracheophyta</taxon>
        <taxon>Spermatophyta</taxon>
        <taxon>Magnoliopsida</taxon>
        <taxon>eudicotyledons</taxon>
        <taxon>Gunneridae</taxon>
        <taxon>Pentapetalae</taxon>
        <taxon>asterids</taxon>
        <taxon>lamiids</taxon>
        <taxon>Lamiales</taxon>
        <taxon>Orobanchaceae</taxon>
        <taxon>Rehmannieae</taxon>
        <taxon>Rehmannia</taxon>
    </lineage>
</organism>
<proteinExistence type="predicted"/>
<dbReference type="Gene3D" id="3.30.530.20">
    <property type="match status" value="1"/>
</dbReference>
<gene>
    <name evidence="2" type="ORF">DH2020_018291</name>
</gene>
<evidence type="ECO:0000313" key="3">
    <source>
        <dbReference type="Proteomes" id="UP001318860"/>
    </source>
</evidence>